<evidence type="ECO:0000313" key="1">
    <source>
        <dbReference type="EMBL" id="KAJ3504698.1"/>
    </source>
</evidence>
<comment type="caution">
    <text evidence="1">The sequence shown here is derived from an EMBL/GenBank/DDBJ whole genome shotgun (WGS) entry which is preliminary data.</text>
</comment>
<reference evidence="1" key="1">
    <citation type="submission" date="2022-08" db="EMBL/GenBank/DDBJ databases">
        <title>Genome Sequence of Fusarium decemcellulare.</title>
        <authorList>
            <person name="Buettner E."/>
        </authorList>
    </citation>
    <scope>NUCLEOTIDE SEQUENCE</scope>
    <source>
        <strain evidence="1">Babe19</strain>
    </source>
</reference>
<accession>A0ACC1RAK5</accession>
<organism evidence="1 2">
    <name type="scientific">Fusarium decemcellulare</name>
    <dbReference type="NCBI Taxonomy" id="57161"/>
    <lineage>
        <taxon>Eukaryota</taxon>
        <taxon>Fungi</taxon>
        <taxon>Dikarya</taxon>
        <taxon>Ascomycota</taxon>
        <taxon>Pezizomycotina</taxon>
        <taxon>Sordariomycetes</taxon>
        <taxon>Hypocreomycetidae</taxon>
        <taxon>Hypocreales</taxon>
        <taxon>Nectriaceae</taxon>
        <taxon>Fusarium</taxon>
        <taxon>Fusarium decemcellulare species complex</taxon>
    </lineage>
</organism>
<gene>
    <name evidence="1" type="ORF">NM208_g16299</name>
</gene>
<sequence>MRNTKGLDWRGIGRSGSGHRSQCWVRNTFSGSAGHWDRRLLPGSTSTRTWTASDWVQSWINLAQTQRNMHGLFTMGNRDKGRSKDRYSSSRGQWQQDKLRERSNLPTTLIGEAISKASHVIADGGPFCAAYHANVLNRKNGTDQDARDKKNKSVMGDNATRDG</sequence>
<dbReference type="EMBL" id="JANRMS010004945">
    <property type="protein sequence ID" value="KAJ3504698.1"/>
    <property type="molecule type" value="Genomic_DNA"/>
</dbReference>
<dbReference type="Proteomes" id="UP001148629">
    <property type="component" value="Unassembled WGS sequence"/>
</dbReference>
<evidence type="ECO:0000313" key="2">
    <source>
        <dbReference type="Proteomes" id="UP001148629"/>
    </source>
</evidence>
<keyword evidence="2" id="KW-1185">Reference proteome</keyword>
<name>A0ACC1RAK5_9HYPO</name>
<proteinExistence type="predicted"/>
<protein>
    <submittedName>
        <fullName evidence="1">Uncharacterized protein</fullName>
    </submittedName>
</protein>